<dbReference type="AlphaFoldDB" id="A0A5C5YMA4"/>
<dbReference type="RefSeq" id="WP_146588063.1">
    <property type="nucleotide sequence ID" value="NZ_SJPO01000006.1"/>
</dbReference>
<evidence type="ECO:0000313" key="2">
    <source>
        <dbReference type="Proteomes" id="UP000318478"/>
    </source>
</evidence>
<proteinExistence type="predicted"/>
<name>A0A5C5YMA4_9BACT</name>
<gene>
    <name evidence="1" type="ORF">Pla123a_28900</name>
</gene>
<sequence>MSETRGQLSSIIAAEQKLWAPHRAALNAMRGERSDSPVEVAEWLWKWWGMSAELSGVHAWLSEEETEAWRLHMEQNPHHQMHPWLETAERACTWLVARGIDAAPLSDLSFYLARLIEPHETDDRGLLELSLAKVQNRVALLVIPAVEALIDEEHSAGDDESNSSGKIGNEVRMSRPMSLAEAGGLLGCRDSKKAAYVHLLMRDGTVRGHAKNRQKWVFELDSIDIAVRHQFEINSASSP</sequence>
<comment type="caution">
    <text evidence="1">The sequence shown here is derived from an EMBL/GenBank/DDBJ whole genome shotgun (WGS) entry which is preliminary data.</text>
</comment>
<evidence type="ECO:0000313" key="1">
    <source>
        <dbReference type="EMBL" id="TWT76101.1"/>
    </source>
</evidence>
<dbReference type="Proteomes" id="UP000318478">
    <property type="component" value="Unassembled WGS sequence"/>
</dbReference>
<organism evidence="1 2">
    <name type="scientific">Posidoniimonas polymericola</name>
    <dbReference type="NCBI Taxonomy" id="2528002"/>
    <lineage>
        <taxon>Bacteria</taxon>
        <taxon>Pseudomonadati</taxon>
        <taxon>Planctomycetota</taxon>
        <taxon>Planctomycetia</taxon>
        <taxon>Pirellulales</taxon>
        <taxon>Lacipirellulaceae</taxon>
        <taxon>Posidoniimonas</taxon>
    </lineage>
</organism>
<protein>
    <submittedName>
        <fullName evidence="1">Uncharacterized protein</fullName>
    </submittedName>
</protein>
<accession>A0A5C5YMA4</accession>
<dbReference type="EMBL" id="SJPO01000006">
    <property type="protein sequence ID" value="TWT76101.1"/>
    <property type="molecule type" value="Genomic_DNA"/>
</dbReference>
<keyword evidence="2" id="KW-1185">Reference proteome</keyword>
<reference evidence="1 2" key="1">
    <citation type="submission" date="2019-02" db="EMBL/GenBank/DDBJ databases">
        <title>Deep-cultivation of Planctomycetes and their phenomic and genomic characterization uncovers novel biology.</title>
        <authorList>
            <person name="Wiegand S."/>
            <person name="Jogler M."/>
            <person name="Boedeker C."/>
            <person name="Pinto D."/>
            <person name="Vollmers J."/>
            <person name="Rivas-Marin E."/>
            <person name="Kohn T."/>
            <person name="Peeters S.H."/>
            <person name="Heuer A."/>
            <person name="Rast P."/>
            <person name="Oberbeckmann S."/>
            <person name="Bunk B."/>
            <person name="Jeske O."/>
            <person name="Meyerdierks A."/>
            <person name="Storesund J.E."/>
            <person name="Kallscheuer N."/>
            <person name="Luecker S."/>
            <person name="Lage O.M."/>
            <person name="Pohl T."/>
            <person name="Merkel B.J."/>
            <person name="Hornburger P."/>
            <person name="Mueller R.-W."/>
            <person name="Bruemmer F."/>
            <person name="Labrenz M."/>
            <person name="Spormann A.M."/>
            <person name="Op Den Camp H."/>
            <person name="Overmann J."/>
            <person name="Amann R."/>
            <person name="Jetten M.S.M."/>
            <person name="Mascher T."/>
            <person name="Medema M.H."/>
            <person name="Devos D.P."/>
            <person name="Kaster A.-K."/>
            <person name="Ovreas L."/>
            <person name="Rohde M."/>
            <person name="Galperin M.Y."/>
            <person name="Jogler C."/>
        </authorList>
    </citation>
    <scope>NUCLEOTIDE SEQUENCE [LARGE SCALE GENOMIC DNA]</scope>
    <source>
        <strain evidence="1 2">Pla123a</strain>
    </source>
</reference>